<proteinExistence type="inferred from homology"/>
<feature type="compositionally biased region" description="Gly residues" evidence="3">
    <location>
        <begin position="35"/>
        <end position="48"/>
    </location>
</feature>
<keyword evidence="6" id="KW-1185">Reference proteome</keyword>
<reference evidence="5 6" key="1">
    <citation type="submission" date="2024-09" db="EMBL/GenBank/DDBJ databases">
        <authorList>
            <person name="Sun Q."/>
            <person name="Mori K."/>
        </authorList>
    </citation>
    <scope>NUCLEOTIDE SEQUENCE [LARGE SCALE GENOMIC DNA]</scope>
    <source>
        <strain evidence="5 6">KCTC 23076</strain>
    </source>
</reference>
<evidence type="ECO:0000256" key="4">
    <source>
        <dbReference type="SAM" id="SignalP"/>
    </source>
</evidence>
<dbReference type="InterPro" id="IPR006059">
    <property type="entry name" value="SBP"/>
</dbReference>
<dbReference type="PANTHER" id="PTHR43649:SF30">
    <property type="entry name" value="ABC TRANSPORTER SUBSTRATE-BINDING PROTEIN"/>
    <property type="match status" value="1"/>
</dbReference>
<accession>A0ABV6RX49</accession>
<protein>
    <submittedName>
        <fullName evidence="5">ABC transporter substrate-binding protein</fullName>
    </submittedName>
</protein>
<comment type="caution">
    <text evidence="5">The sequence shown here is derived from an EMBL/GenBank/DDBJ whole genome shotgun (WGS) entry which is preliminary data.</text>
</comment>
<dbReference type="Gene3D" id="3.40.190.10">
    <property type="entry name" value="Periplasmic binding protein-like II"/>
    <property type="match status" value="2"/>
</dbReference>
<sequence>MTQHSRIRRSASPGVVLLAALTGVTLAGCAAGGSGGGNGSGSGSGSGGDAESFTLGVPITEAGDSPYQLIADAYMEENPDVTIELKELPNDGFAQALNTQLQSGSAPDVFYVQPGSGNTQSVIPYAETGYLEPLTGTATEDIVPESSKGDLYFEDELYAHPLDLSVISAVVNQTAAEEVGFEMPETFDELLESCQAVADEGKSVFVVAGTAPPNTGLTAMLLAASRVYAENPDWNAQRAAGEVTFAEDQGWQDTLQAILDMKDAGCFQPGAEGGDFAAITNGLGQGTSLAGFIPSGAAFGLGAEAPDSEFNVQAVPAEDPANTVISASANNALGINAKSEKKEAAKAFFEWLAQPENAAKYAEGSGNLPIVGLDTAALPPQYAPIAEYLDEERFISLPNATWANGEVYTNLGVGVQGLLTGQATIEQVLQSMDQAWG</sequence>
<evidence type="ECO:0000256" key="1">
    <source>
        <dbReference type="ARBA" id="ARBA00004418"/>
    </source>
</evidence>
<dbReference type="EMBL" id="JBHLTG010000008">
    <property type="protein sequence ID" value="MFC0681561.1"/>
    <property type="molecule type" value="Genomic_DNA"/>
</dbReference>
<organism evidence="5 6">
    <name type="scientific">Lysobacter korlensis</name>
    <dbReference type="NCBI Taxonomy" id="553636"/>
    <lineage>
        <taxon>Bacteria</taxon>
        <taxon>Pseudomonadati</taxon>
        <taxon>Pseudomonadota</taxon>
        <taxon>Gammaproteobacteria</taxon>
        <taxon>Lysobacterales</taxon>
        <taxon>Lysobacteraceae</taxon>
        <taxon>Lysobacter</taxon>
    </lineage>
</organism>
<evidence type="ECO:0000313" key="6">
    <source>
        <dbReference type="Proteomes" id="UP001589896"/>
    </source>
</evidence>
<dbReference type="Proteomes" id="UP001589896">
    <property type="component" value="Unassembled WGS sequence"/>
</dbReference>
<evidence type="ECO:0000313" key="5">
    <source>
        <dbReference type="EMBL" id="MFC0681561.1"/>
    </source>
</evidence>
<dbReference type="Pfam" id="PF01547">
    <property type="entry name" value="SBP_bac_1"/>
    <property type="match status" value="1"/>
</dbReference>
<feature type="chain" id="PRO_5046790956" evidence="4">
    <location>
        <begin position="28"/>
        <end position="437"/>
    </location>
</feature>
<comment type="subcellular location">
    <subcellularLocation>
        <location evidence="1">Periplasm</location>
    </subcellularLocation>
</comment>
<dbReference type="PANTHER" id="PTHR43649">
    <property type="entry name" value="ARABINOSE-BINDING PROTEIN-RELATED"/>
    <property type="match status" value="1"/>
</dbReference>
<keyword evidence="4" id="KW-0732">Signal</keyword>
<name>A0ABV6RX49_9GAMM</name>
<evidence type="ECO:0000256" key="2">
    <source>
        <dbReference type="ARBA" id="ARBA00008520"/>
    </source>
</evidence>
<evidence type="ECO:0000256" key="3">
    <source>
        <dbReference type="SAM" id="MobiDB-lite"/>
    </source>
</evidence>
<gene>
    <name evidence="5" type="ORF">ACFFGH_27345</name>
</gene>
<dbReference type="InterPro" id="IPR050490">
    <property type="entry name" value="Bact_solute-bd_prot1"/>
</dbReference>
<feature type="signal peptide" evidence="4">
    <location>
        <begin position="1"/>
        <end position="27"/>
    </location>
</feature>
<comment type="similarity">
    <text evidence="2">Belongs to the bacterial solute-binding protein 1 family.</text>
</comment>
<dbReference type="RefSeq" id="WP_386674404.1">
    <property type="nucleotide sequence ID" value="NZ_JBHLTG010000008.1"/>
</dbReference>
<dbReference type="SUPFAM" id="SSF53850">
    <property type="entry name" value="Periplasmic binding protein-like II"/>
    <property type="match status" value="1"/>
</dbReference>
<feature type="region of interest" description="Disordered" evidence="3">
    <location>
        <begin position="35"/>
        <end position="54"/>
    </location>
</feature>
<dbReference type="PROSITE" id="PS51257">
    <property type="entry name" value="PROKAR_LIPOPROTEIN"/>
    <property type="match status" value="1"/>
</dbReference>